<organism evidence="3 4">
    <name type="scientific">Holothuria leucospilota</name>
    <name type="common">Black long sea cucumber</name>
    <name type="synonym">Mertensiothuria leucospilota</name>
    <dbReference type="NCBI Taxonomy" id="206669"/>
    <lineage>
        <taxon>Eukaryota</taxon>
        <taxon>Metazoa</taxon>
        <taxon>Echinodermata</taxon>
        <taxon>Eleutherozoa</taxon>
        <taxon>Echinozoa</taxon>
        <taxon>Holothuroidea</taxon>
        <taxon>Aspidochirotacea</taxon>
        <taxon>Aspidochirotida</taxon>
        <taxon>Holothuriidae</taxon>
        <taxon>Holothuria</taxon>
    </lineage>
</organism>
<dbReference type="EMBL" id="JAIZAY010000004">
    <property type="protein sequence ID" value="KAJ8042703.1"/>
    <property type="molecule type" value="Genomic_DNA"/>
</dbReference>
<evidence type="ECO:0000256" key="1">
    <source>
        <dbReference type="SAM" id="MobiDB-lite"/>
    </source>
</evidence>
<evidence type="ECO:0000313" key="4">
    <source>
        <dbReference type="Proteomes" id="UP001152320"/>
    </source>
</evidence>
<evidence type="ECO:0000313" key="3">
    <source>
        <dbReference type="EMBL" id="KAJ8042703.1"/>
    </source>
</evidence>
<dbReference type="OrthoDB" id="6628349at2759"/>
<reference evidence="3" key="1">
    <citation type="submission" date="2021-10" db="EMBL/GenBank/DDBJ databases">
        <title>Tropical sea cucumber genome reveals ecological adaptation and Cuvierian tubules defense mechanism.</title>
        <authorList>
            <person name="Chen T."/>
        </authorList>
    </citation>
    <scope>NUCLEOTIDE SEQUENCE</scope>
    <source>
        <strain evidence="3">Nanhai2018</strain>
        <tissue evidence="3">Muscle</tissue>
    </source>
</reference>
<feature type="domain" description="TTF-type" evidence="2">
    <location>
        <begin position="144"/>
        <end position="232"/>
    </location>
</feature>
<accession>A0A9Q1HF10</accession>
<dbReference type="AlphaFoldDB" id="A0A9Q1HF10"/>
<gene>
    <name evidence="3" type="ORF">HOLleu_09526</name>
</gene>
<dbReference type="Proteomes" id="UP001152320">
    <property type="component" value="Chromosome 4"/>
</dbReference>
<evidence type="ECO:0000259" key="2">
    <source>
        <dbReference type="SMART" id="SM00597"/>
    </source>
</evidence>
<proteinExistence type="predicted"/>
<name>A0A9Q1HF10_HOLLE</name>
<protein>
    <submittedName>
        <fullName evidence="3">Zinc finger MYM-type protein 5</fullName>
    </submittedName>
</protein>
<keyword evidence="4" id="KW-1185">Reference proteome</keyword>
<dbReference type="SMART" id="SM00597">
    <property type="entry name" value="ZnF_TTF"/>
    <property type="match status" value="1"/>
</dbReference>
<sequence length="263" mass="30258">MLVHTTYISPILQKQESVFLVLNKVIRQASYYDDSKSDQHPGPSGDITFVTDSPRVKGVKNADTVSEQPPGQKEIEYTDEDRKSTPVELKMCMAFPNDPALQYLGNKTRMTEALKQQMCAIGPCRPVQKDIENSKFPPSTQTGRNRSFNEKWYKRKLTDGQGIDRDWLEYSPRKDAMFCFACRLFSNMDDPSTESNWTVIGVSNWKKAVSKIEAHENTAIHLQSHSAWKIFKSMGRFWNSRRNGNAYKEKNKLRRIPKFSSAF</sequence>
<comment type="caution">
    <text evidence="3">The sequence shown here is derived from an EMBL/GenBank/DDBJ whole genome shotgun (WGS) entry which is preliminary data.</text>
</comment>
<feature type="region of interest" description="Disordered" evidence="1">
    <location>
        <begin position="33"/>
        <end position="52"/>
    </location>
</feature>
<dbReference type="InterPro" id="IPR006580">
    <property type="entry name" value="Znf_TTF"/>
</dbReference>